<dbReference type="GO" id="GO:0006457">
    <property type="term" value="P:protein folding"/>
    <property type="evidence" value="ECO:0007669"/>
    <property type="project" value="TreeGrafter"/>
</dbReference>
<dbReference type="AlphaFoldDB" id="B7FWR6"/>
<dbReference type="Proteomes" id="UP000000759">
    <property type="component" value="Chromosome 6"/>
</dbReference>
<dbReference type="STRING" id="556484.B7FWR6"/>
<dbReference type="CDD" id="cd06467">
    <property type="entry name" value="p23_NUDC_like"/>
    <property type="match status" value="1"/>
</dbReference>
<comment type="subcellular location">
    <subcellularLocation>
        <location evidence="1">Cytoplasm</location>
    </subcellularLocation>
</comment>
<dbReference type="Pfam" id="PF04969">
    <property type="entry name" value="CS"/>
    <property type="match status" value="1"/>
</dbReference>
<dbReference type="GO" id="GO:0005737">
    <property type="term" value="C:cytoplasm"/>
    <property type="evidence" value="ECO:0007669"/>
    <property type="project" value="UniProtKB-SubCell"/>
</dbReference>
<name>B7FWR6_PHATC</name>
<dbReference type="EMBL" id="CM000609">
    <property type="protein sequence ID" value="EEC49249.1"/>
    <property type="molecule type" value="Genomic_DNA"/>
</dbReference>
<keyword evidence="5" id="KW-1185">Reference proteome</keyword>
<dbReference type="Gene3D" id="2.60.40.790">
    <property type="match status" value="1"/>
</dbReference>
<evidence type="ECO:0000259" key="3">
    <source>
        <dbReference type="PROSITE" id="PS51203"/>
    </source>
</evidence>
<dbReference type="GeneID" id="7200356"/>
<proteinExistence type="predicted"/>
<dbReference type="PROSITE" id="PS51203">
    <property type="entry name" value="CS"/>
    <property type="match status" value="1"/>
</dbReference>
<dbReference type="InterPro" id="IPR008978">
    <property type="entry name" value="HSP20-like_chaperone"/>
</dbReference>
<dbReference type="SUPFAM" id="SSF49764">
    <property type="entry name" value="HSP20-like chaperones"/>
    <property type="match status" value="1"/>
</dbReference>
<dbReference type="PaxDb" id="2850-Phatr45182"/>
<reference evidence="4 5" key="1">
    <citation type="journal article" date="2008" name="Nature">
        <title>The Phaeodactylum genome reveals the evolutionary history of diatom genomes.</title>
        <authorList>
            <person name="Bowler C."/>
            <person name="Allen A.E."/>
            <person name="Badger J.H."/>
            <person name="Grimwood J."/>
            <person name="Jabbari K."/>
            <person name="Kuo A."/>
            <person name="Maheswari U."/>
            <person name="Martens C."/>
            <person name="Maumus F."/>
            <person name="Otillar R.P."/>
            <person name="Rayko E."/>
            <person name="Salamov A."/>
            <person name="Vandepoele K."/>
            <person name="Beszteri B."/>
            <person name="Gruber A."/>
            <person name="Heijde M."/>
            <person name="Katinka M."/>
            <person name="Mock T."/>
            <person name="Valentin K."/>
            <person name="Verret F."/>
            <person name="Berges J.A."/>
            <person name="Brownlee C."/>
            <person name="Cadoret J.P."/>
            <person name="Chiovitti A."/>
            <person name="Choi C.J."/>
            <person name="Coesel S."/>
            <person name="De Martino A."/>
            <person name="Detter J.C."/>
            <person name="Durkin C."/>
            <person name="Falciatore A."/>
            <person name="Fournet J."/>
            <person name="Haruta M."/>
            <person name="Huysman M.J."/>
            <person name="Jenkins B.D."/>
            <person name="Jiroutova K."/>
            <person name="Jorgensen R.E."/>
            <person name="Joubert Y."/>
            <person name="Kaplan A."/>
            <person name="Kroger N."/>
            <person name="Kroth P.G."/>
            <person name="La Roche J."/>
            <person name="Lindquist E."/>
            <person name="Lommer M."/>
            <person name="Martin-Jezequel V."/>
            <person name="Lopez P.J."/>
            <person name="Lucas S."/>
            <person name="Mangogna M."/>
            <person name="McGinnis K."/>
            <person name="Medlin L.K."/>
            <person name="Montsant A."/>
            <person name="Oudot-Le Secq M.P."/>
            <person name="Napoli C."/>
            <person name="Obornik M."/>
            <person name="Parker M.S."/>
            <person name="Petit J.L."/>
            <person name="Porcel B.M."/>
            <person name="Poulsen N."/>
            <person name="Robison M."/>
            <person name="Rychlewski L."/>
            <person name="Rynearson T.A."/>
            <person name="Schmutz J."/>
            <person name="Shapiro H."/>
            <person name="Siaut M."/>
            <person name="Stanley M."/>
            <person name="Sussman M.R."/>
            <person name="Taylor A.R."/>
            <person name="Vardi A."/>
            <person name="von Dassow P."/>
            <person name="Vyverman W."/>
            <person name="Willis A."/>
            <person name="Wyrwicz L.S."/>
            <person name="Rokhsar D.S."/>
            <person name="Weissenbach J."/>
            <person name="Armbrust E.V."/>
            <person name="Green B.R."/>
            <person name="Van de Peer Y."/>
            <person name="Grigoriev I.V."/>
        </authorList>
    </citation>
    <scope>NUCLEOTIDE SEQUENCE [LARGE SCALE GENOMIC DNA]</scope>
    <source>
        <strain evidence="4 5">CCAP 1055/1</strain>
    </source>
</reference>
<dbReference type="OMA" id="KATNWEH"/>
<dbReference type="RefSeq" id="XP_002179426.1">
    <property type="nucleotide sequence ID" value="XM_002179390.1"/>
</dbReference>
<dbReference type="GO" id="GO:0051082">
    <property type="term" value="F:unfolded protein binding"/>
    <property type="evidence" value="ECO:0007669"/>
    <property type="project" value="TreeGrafter"/>
</dbReference>
<dbReference type="InParanoid" id="B7FWR6"/>
<dbReference type="PANTHER" id="PTHR12356:SF3">
    <property type="entry name" value="NUCLEAR MIGRATION PROTEIN NUDC"/>
    <property type="match status" value="1"/>
</dbReference>
<dbReference type="OrthoDB" id="496827at2759"/>
<sequence>MSLSGSFQYVLIPADASQPIKICSADKSGGLENDLLVKNAKNFFHDLTGSRARAQKMEEAGPEERKALADQIRLQLDSSPDLTDRLKNMDDKSVLDMVYKSQAQPSCDIMALTVPCAGNNFKAVSMYSADSAKQHGLPQNGRATALMTACGHAAVDGGVYGDAFVGRALDNENTDVWARIDFLPADADPGADWCRAARGQGGGGGSGTKAASSLSNLVTQQQFAMQGNGNKVQAIDGMPGSETNSLFGLNGAPPVQETWGTWTQTDTEVELKFPVSSGTKSKYCKLNFGRLRLKVTVAGQVLLQGSVFDPIPPDECTFTLQDEGIGRELCVTLYKTEPRTWSYIVK</sequence>
<accession>B7FWR6</accession>
<gene>
    <name evidence="4" type="ORF">PHATRDRAFT_45182</name>
</gene>
<dbReference type="InterPro" id="IPR037898">
    <property type="entry name" value="NudC_fam"/>
</dbReference>
<feature type="domain" description="CS" evidence="3">
    <location>
        <begin position="255"/>
        <end position="345"/>
    </location>
</feature>
<evidence type="ECO:0000256" key="2">
    <source>
        <dbReference type="ARBA" id="ARBA00022490"/>
    </source>
</evidence>
<keyword evidence="2" id="KW-0963">Cytoplasm</keyword>
<dbReference type="eggNOG" id="ENOG502S8MC">
    <property type="taxonomic scope" value="Eukaryota"/>
</dbReference>
<dbReference type="HOGENOM" id="CLU_814996_0_0_1"/>
<dbReference type="KEGG" id="pti:PHATRDRAFT_45182"/>
<evidence type="ECO:0000313" key="4">
    <source>
        <dbReference type="EMBL" id="EEC49249.1"/>
    </source>
</evidence>
<evidence type="ECO:0000256" key="1">
    <source>
        <dbReference type="ARBA" id="ARBA00004496"/>
    </source>
</evidence>
<reference evidence="5" key="2">
    <citation type="submission" date="2008-08" db="EMBL/GenBank/DDBJ databases">
        <authorList>
            <consortium name="Diatom Consortium"/>
            <person name="Grigoriev I."/>
            <person name="Grimwood J."/>
            <person name="Kuo A."/>
            <person name="Otillar R.P."/>
            <person name="Salamov A."/>
            <person name="Detter J.C."/>
            <person name="Lindquist E."/>
            <person name="Shapiro H."/>
            <person name="Lucas S."/>
            <person name="Glavina del Rio T."/>
            <person name="Pitluck S."/>
            <person name="Rokhsar D."/>
            <person name="Bowler C."/>
        </authorList>
    </citation>
    <scope>GENOME REANNOTATION</scope>
    <source>
        <strain evidence="5">CCAP 1055/1</strain>
    </source>
</reference>
<organism evidence="4 5">
    <name type="scientific">Phaeodactylum tricornutum (strain CCAP 1055/1)</name>
    <dbReference type="NCBI Taxonomy" id="556484"/>
    <lineage>
        <taxon>Eukaryota</taxon>
        <taxon>Sar</taxon>
        <taxon>Stramenopiles</taxon>
        <taxon>Ochrophyta</taxon>
        <taxon>Bacillariophyta</taxon>
        <taxon>Bacillariophyceae</taxon>
        <taxon>Bacillariophycidae</taxon>
        <taxon>Naviculales</taxon>
        <taxon>Phaeodactylaceae</taxon>
        <taxon>Phaeodactylum</taxon>
    </lineage>
</organism>
<protein>
    <recommendedName>
        <fullName evidence="3">CS domain-containing protein</fullName>
    </recommendedName>
</protein>
<dbReference type="PANTHER" id="PTHR12356">
    <property type="entry name" value="NUCLEAR MOVEMENT PROTEIN NUDC"/>
    <property type="match status" value="1"/>
</dbReference>
<evidence type="ECO:0000313" key="5">
    <source>
        <dbReference type="Proteomes" id="UP000000759"/>
    </source>
</evidence>
<dbReference type="InterPro" id="IPR007052">
    <property type="entry name" value="CS_dom"/>
</dbReference>